<dbReference type="InterPro" id="IPR007053">
    <property type="entry name" value="LRAT_dom"/>
</dbReference>
<dbReference type="Gene3D" id="3.90.1720.10">
    <property type="entry name" value="endopeptidase domain like (from Nostoc punctiforme)"/>
    <property type="match status" value="1"/>
</dbReference>
<dbReference type="GO" id="GO:0070292">
    <property type="term" value="P:N-acylphosphatidylethanolamine metabolic process"/>
    <property type="evidence" value="ECO:0007669"/>
    <property type="project" value="TreeGrafter"/>
</dbReference>
<dbReference type="GO" id="GO:0016410">
    <property type="term" value="F:N-acyltransferase activity"/>
    <property type="evidence" value="ECO:0007669"/>
    <property type="project" value="TreeGrafter"/>
</dbReference>
<dbReference type="EMBL" id="CP043311">
    <property type="protein sequence ID" value="QEY64276.1"/>
    <property type="molecule type" value="Genomic_DNA"/>
</dbReference>
<keyword evidence="1 5" id="KW-0808">Transferase</keyword>
<dbReference type="PROSITE" id="PS51934">
    <property type="entry name" value="LRAT"/>
    <property type="match status" value="1"/>
</dbReference>
<keyword evidence="3" id="KW-0443">Lipid metabolism</keyword>
<proteinExistence type="predicted"/>
<protein>
    <submittedName>
        <fullName evidence="5">Lecithin retinol acyltransferase family protein</fullName>
    </submittedName>
</protein>
<evidence type="ECO:0000256" key="2">
    <source>
        <dbReference type="ARBA" id="ARBA00022801"/>
    </source>
</evidence>
<dbReference type="InterPro" id="IPR051496">
    <property type="entry name" value="H-rev107_PLA/AT"/>
</dbReference>
<evidence type="ECO:0000313" key="5">
    <source>
        <dbReference type="EMBL" id="QEY64276.1"/>
    </source>
</evidence>
<evidence type="ECO:0000256" key="1">
    <source>
        <dbReference type="ARBA" id="ARBA00022679"/>
    </source>
</evidence>
<keyword evidence="6" id="KW-1185">Reference proteome</keyword>
<dbReference type="Proteomes" id="UP000327179">
    <property type="component" value="Chromosome"/>
</dbReference>
<evidence type="ECO:0000259" key="4">
    <source>
        <dbReference type="PROSITE" id="PS51934"/>
    </source>
</evidence>
<gene>
    <name evidence="5" type="ORF">FXN65_20265</name>
</gene>
<accession>A0A5J6QTX3</accession>
<dbReference type="GO" id="GO:0004623">
    <property type="term" value="F:phospholipase A2 activity"/>
    <property type="evidence" value="ECO:0007669"/>
    <property type="project" value="TreeGrafter"/>
</dbReference>
<keyword evidence="5" id="KW-0012">Acyltransferase</keyword>
<sequence length="156" mass="17900">MGGFRTRLSAAEIVHCFDMVPWPVGTHLVSERTGYLHHGIYVGNGRVIHYAGLCESLRYGPVEEVSLSRFAGPNDVWSIEDCDSEYRAQDVVARARSRIGECRYRLLTNNCEHFCNWCLYGKAWSDQVRRFWSNPIFATRLIRFVVPALLGCVWGR</sequence>
<name>A0A5J6QTX3_9GAMM</name>
<organism evidence="5 6">
    <name type="scientific">Metapseudomonas lalkuanensis</name>
    <dbReference type="NCBI Taxonomy" id="2604832"/>
    <lineage>
        <taxon>Bacteria</taxon>
        <taxon>Pseudomonadati</taxon>
        <taxon>Pseudomonadota</taxon>
        <taxon>Gammaproteobacteria</taxon>
        <taxon>Pseudomonadales</taxon>
        <taxon>Pseudomonadaceae</taxon>
        <taxon>Metapseudomonas</taxon>
    </lineage>
</organism>
<keyword evidence="2" id="KW-0378">Hydrolase</keyword>
<dbReference type="KEGG" id="plal:FXN65_20265"/>
<dbReference type="AlphaFoldDB" id="A0A5J6QTX3"/>
<feature type="domain" description="LRAT" evidence="4">
    <location>
        <begin position="27"/>
        <end position="127"/>
    </location>
</feature>
<dbReference type="Pfam" id="PF04970">
    <property type="entry name" value="LRAT"/>
    <property type="match status" value="1"/>
</dbReference>
<evidence type="ECO:0000256" key="3">
    <source>
        <dbReference type="ARBA" id="ARBA00023098"/>
    </source>
</evidence>
<reference evidence="5 6" key="1">
    <citation type="submission" date="2019-08" db="EMBL/GenBank/DDBJ databases">
        <title>Whole-genome Sequencing of e-waste polymer degrading bacterium Pseudomonas sp. strain PE08.</title>
        <authorList>
            <person name="Kirdat K."/>
            <person name="Debbarma P."/>
            <person name="Narawade N."/>
            <person name="Suyal D."/>
            <person name="Thorat V."/>
            <person name="Shouche Y."/>
            <person name="Goel R."/>
            <person name="Yadav A."/>
        </authorList>
    </citation>
    <scope>NUCLEOTIDE SEQUENCE [LARGE SCALE GENOMIC DNA]</scope>
    <source>
        <strain evidence="5 6">PE08</strain>
    </source>
</reference>
<evidence type="ECO:0000313" key="6">
    <source>
        <dbReference type="Proteomes" id="UP000327179"/>
    </source>
</evidence>
<dbReference type="GO" id="GO:0008970">
    <property type="term" value="F:phospholipase A1 activity"/>
    <property type="evidence" value="ECO:0007669"/>
    <property type="project" value="TreeGrafter"/>
</dbReference>
<dbReference type="PANTHER" id="PTHR13943:SF77">
    <property type="entry name" value="LRAT DOMAIN-CONTAINING PROTEIN"/>
    <property type="match status" value="1"/>
</dbReference>
<dbReference type="PANTHER" id="PTHR13943">
    <property type="entry name" value="HRAS-LIKE SUPPRESSOR - RELATED"/>
    <property type="match status" value="1"/>
</dbReference>
<dbReference type="GO" id="GO:0005737">
    <property type="term" value="C:cytoplasm"/>
    <property type="evidence" value="ECO:0007669"/>
    <property type="project" value="TreeGrafter"/>
</dbReference>